<protein>
    <submittedName>
        <fullName evidence="1">Uncharacterized protein</fullName>
    </submittedName>
</protein>
<reference evidence="1 2" key="1">
    <citation type="submission" date="2016-10" db="EMBL/GenBank/DDBJ databases">
        <authorList>
            <person name="de Groot N.N."/>
        </authorList>
    </citation>
    <scope>NUCLEOTIDE SEQUENCE [LARGE SCALE GENOMIC DNA]</scope>
    <source>
        <strain evidence="1 2">CGMCC 4.6945</strain>
    </source>
</reference>
<dbReference type="EMBL" id="FOKA01000005">
    <property type="protein sequence ID" value="SFA99809.1"/>
    <property type="molecule type" value="Genomic_DNA"/>
</dbReference>
<dbReference type="Proteomes" id="UP000199012">
    <property type="component" value="Unassembled WGS sequence"/>
</dbReference>
<keyword evidence="2" id="KW-1185">Reference proteome</keyword>
<gene>
    <name evidence="1" type="ORF">SAMN05421867_10524</name>
</gene>
<proteinExistence type="predicted"/>
<sequence>MFEGSKFNWENYHRYEYREVLVEVRDAPTPAQVAAGEPGTAHRFRVDSYDPGEAIVSRKDTQLAEVKPSTARSYIDEVVRKYNPSNSGLRVLGTDSNAAQFGDRSPQIVGRPLRGQMTLEIPVQPGGVPQAVLDYADRWNVRIQDVTGRVYESEY</sequence>
<dbReference type="STRING" id="988821.SAMN05421867_10524"/>
<name>A0A1I0XFF6_9CELL</name>
<dbReference type="AlphaFoldDB" id="A0A1I0XFF6"/>
<accession>A0A1I0XFF6</accession>
<organism evidence="1 2">
    <name type="scientific">Cellulomonas marina</name>
    <dbReference type="NCBI Taxonomy" id="988821"/>
    <lineage>
        <taxon>Bacteria</taxon>
        <taxon>Bacillati</taxon>
        <taxon>Actinomycetota</taxon>
        <taxon>Actinomycetes</taxon>
        <taxon>Micrococcales</taxon>
        <taxon>Cellulomonadaceae</taxon>
        <taxon>Cellulomonas</taxon>
    </lineage>
</organism>
<dbReference type="OrthoDB" id="3917849at2"/>
<evidence type="ECO:0000313" key="1">
    <source>
        <dbReference type="EMBL" id="SFA99809.1"/>
    </source>
</evidence>
<dbReference type="RefSeq" id="WP_090031735.1">
    <property type="nucleotide sequence ID" value="NZ_BONM01000022.1"/>
</dbReference>
<evidence type="ECO:0000313" key="2">
    <source>
        <dbReference type="Proteomes" id="UP000199012"/>
    </source>
</evidence>